<comment type="caution">
    <text evidence="1">The sequence shown here is derived from an EMBL/GenBank/DDBJ whole genome shotgun (WGS) entry which is preliminary data.</text>
</comment>
<keyword evidence="2" id="KW-1185">Reference proteome</keyword>
<accession>A0ACB9NEC5</accession>
<gene>
    <name evidence="1" type="ORF">L6164_013445</name>
</gene>
<evidence type="ECO:0000313" key="1">
    <source>
        <dbReference type="EMBL" id="KAI4334733.1"/>
    </source>
</evidence>
<organism evidence="1 2">
    <name type="scientific">Bauhinia variegata</name>
    <name type="common">Purple orchid tree</name>
    <name type="synonym">Phanera variegata</name>
    <dbReference type="NCBI Taxonomy" id="167791"/>
    <lineage>
        <taxon>Eukaryota</taxon>
        <taxon>Viridiplantae</taxon>
        <taxon>Streptophyta</taxon>
        <taxon>Embryophyta</taxon>
        <taxon>Tracheophyta</taxon>
        <taxon>Spermatophyta</taxon>
        <taxon>Magnoliopsida</taxon>
        <taxon>eudicotyledons</taxon>
        <taxon>Gunneridae</taxon>
        <taxon>Pentapetalae</taxon>
        <taxon>rosids</taxon>
        <taxon>fabids</taxon>
        <taxon>Fabales</taxon>
        <taxon>Fabaceae</taxon>
        <taxon>Cercidoideae</taxon>
        <taxon>Cercideae</taxon>
        <taxon>Bauhiniinae</taxon>
        <taxon>Bauhinia</taxon>
    </lineage>
</organism>
<dbReference type="EMBL" id="CM039431">
    <property type="protein sequence ID" value="KAI4334733.1"/>
    <property type="molecule type" value="Genomic_DNA"/>
</dbReference>
<reference evidence="1 2" key="1">
    <citation type="journal article" date="2022" name="DNA Res.">
        <title>Chromosomal-level genome assembly of the orchid tree Bauhinia variegata (Leguminosae; Cercidoideae) supports the allotetraploid origin hypothesis of Bauhinia.</title>
        <authorList>
            <person name="Zhong Y."/>
            <person name="Chen Y."/>
            <person name="Zheng D."/>
            <person name="Pang J."/>
            <person name="Liu Y."/>
            <person name="Luo S."/>
            <person name="Meng S."/>
            <person name="Qian L."/>
            <person name="Wei D."/>
            <person name="Dai S."/>
            <person name="Zhou R."/>
        </authorList>
    </citation>
    <scope>NUCLEOTIDE SEQUENCE [LARGE SCALE GENOMIC DNA]</scope>
    <source>
        <strain evidence="1">BV-YZ2020</strain>
    </source>
</reference>
<proteinExistence type="predicted"/>
<sequence length="82" mass="9455">MPHKWFLDKSRTCNDFNCPMAAVISPLIMFLEMFKDINPTRSMISFGISPLRLLLERSILFNNPSVSLNTDSLPFHMSDSLY</sequence>
<protein>
    <submittedName>
        <fullName evidence="1">Uncharacterized protein</fullName>
    </submittedName>
</protein>
<dbReference type="Proteomes" id="UP000828941">
    <property type="component" value="Chromosome 6"/>
</dbReference>
<name>A0ACB9NEC5_BAUVA</name>
<evidence type="ECO:0000313" key="2">
    <source>
        <dbReference type="Proteomes" id="UP000828941"/>
    </source>
</evidence>